<keyword evidence="2" id="KW-1185">Reference proteome</keyword>
<evidence type="ECO:0000313" key="1">
    <source>
        <dbReference type="EMBL" id="KIA64156.1"/>
    </source>
</evidence>
<reference evidence="1 2" key="1">
    <citation type="journal article" date="2014" name="Int. J. Syst. Evol. Microbiol.">
        <title>Nocardia vulneris sp. nov., isolated from wounds of human patients in North America.</title>
        <authorList>
            <person name="Lasker B.A."/>
            <person name="Bell M."/>
            <person name="Klenk H.P."/>
            <person name="Sproer C."/>
            <person name="Schumann C."/>
            <person name="Schumann P."/>
            <person name="Brown J.M."/>
        </authorList>
    </citation>
    <scope>NUCLEOTIDE SEQUENCE [LARGE SCALE GENOMIC DNA]</scope>
    <source>
        <strain evidence="1 2">W9851</strain>
    </source>
</reference>
<protein>
    <submittedName>
        <fullName evidence="1">Uncharacterized protein</fullName>
    </submittedName>
</protein>
<comment type="caution">
    <text evidence="1">The sequence shown here is derived from an EMBL/GenBank/DDBJ whole genome shotgun (WGS) entry which is preliminary data.</text>
</comment>
<accession>A0ABR4ZFT8</accession>
<proteinExistence type="predicted"/>
<name>A0ABR4ZFT8_9NOCA</name>
<dbReference type="RefSeq" id="WP_052280607.1">
    <property type="nucleotide sequence ID" value="NZ_BDCI01000053.1"/>
</dbReference>
<organism evidence="1 2">
    <name type="scientific">Nocardia vulneris</name>
    <dbReference type="NCBI Taxonomy" id="1141657"/>
    <lineage>
        <taxon>Bacteria</taxon>
        <taxon>Bacillati</taxon>
        <taxon>Actinomycetota</taxon>
        <taxon>Actinomycetes</taxon>
        <taxon>Mycobacteriales</taxon>
        <taxon>Nocardiaceae</taxon>
        <taxon>Nocardia</taxon>
    </lineage>
</organism>
<dbReference type="Proteomes" id="UP000031364">
    <property type="component" value="Unassembled WGS sequence"/>
</dbReference>
<sequence>MRFRIVVAAFGAALVLVVSAVGLYYYDGGSRDHTHLQVGDCWDYSARFDEAVHLKSCAEPHYGEVILRAGYGALAKHPSGGLDAWGFCKQRLSEILAENTHLDYWMVPNDGILCAVTAADHADTRIGGLTGRVDR</sequence>
<gene>
    <name evidence="1" type="ORF">FG87_15975</name>
</gene>
<evidence type="ECO:0000313" key="2">
    <source>
        <dbReference type="Proteomes" id="UP000031364"/>
    </source>
</evidence>
<dbReference type="EMBL" id="JNFP01000016">
    <property type="protein sequence ID" value="KIA64156.1"/>
    <property type="molecule type" value="Genomic_DNA"/>
</dbReference>